<dbReference type="EC" id="2.1.2.9" evidence="2"/>
<dbReference type="PATRIC" id="fig|1619110.3.peg.244"/>
<evidence type="ECO:0000259" key="6">
    <source>
        <dbReference type="Pfam" id="PF02911"/>
    </source>
</evidence>
<evidence type="ECO:0000256" key="2">
    <source>
        <dbReference type="ARBA" id="ARBA00012261"/>
    </source>
</evidence>
<dbReference type="AlphaFoldDB" id="A0A0G1HDF9"/>
<gene>
    <name evidence="7" type="ORF">UW36_C0005G0005</name>
</gene>
<dbReference type="SUPFAM" id="SSF50486">
    <property type="entry name" value="FMT C-terminal domain-like"/>
    <property type="match status" value="1"/>
</dbReference>
<dbReference type="CDD" id="cd08646">
    <property type="entry name" value="FMT_core_Met-tRNA-FMT_N"/>
    <property type="match status" value="1"/>
</dbReference>
<feature type="domain" description="Formyl transferase N-terminal" evidence="5">
    <location>
        <begin position="2"/>
        <end position="182"/>
    </location>
</feature>
<evidence type="ECO:0000313" key="8">
    <source>
        <dbReference type="Proteomes" id="UP000034128"/>
    </source>
</evidence>
<dbReference type="STRING" id="1619110.UW36_C0005G0005"/>
<dbReference type="CDD" id="cd08704">
    <property type="entry name" value="Met_tRNA_FMT_C"/>
    <property type="match status" value="1"/>
</dbReference>
<dbReference type="EMBL" id="LCIA01000005">
    <property type="protein sequence ID" value="KKT45426.1"/>
    <property type="molecule type" value="Genomic_DNA"/>
</dbReference>
<dbReference type="Proteomes" id="UP000034128">
    <property type="component" value="Unassembled WGS sequence"/>
</dbReference>
<dbReference type="SUPFAM" id="SSF53328">
    <property type="entry name" value="Formyltransferase"/>
    <property type="match status" value="1"/>
</dbReference>
<dbReference type="PANTHER" id="PTHR11138">
    <property type="entry name" value="METHIONYL-TRNA FORMYLTRANSFERASE"/>
    <property type="match status" value="1"/>
</dbReference>
<dbReference type="GO" id="GO:0004479">
    <property type="term" value="F:methionyl-tRNA formyltransferase activity"/>
    <property type="evidence" value="ECO:0007669"/>
    <property type="project" value="UniProtKB-EC"/>
</dbReference>
<dbReference type="PANTHER" id="PTHR11138:SF5">
    <property type="entry name" value="METHIONYL-TRNA FORMYLTRANSFERASE, MITOCHONDRIAL"/>
    <property type="match status" value="1"/>
</dbReference>
<evidence type="ECO:0000256" key="1">
    <source>
        <dbReference type="ARBA" id="ARBA00010699"/>
    </source>
</evidence>
<dbReference type="InterPro" id="IPR005793">
    <property type="entry name" value="Formyl_trans_C"/>
</dbReference>
<reference evidence="7 8" key="1">
    <citation type="journal article" date="2015" name="Nature">
        <title>rRNA introns, odd ribosomes, and small enigmatic genomes across a large radiation of phyla.</title>
        <authorList>
            <person name="Brown C.T."/>
            <person name="Hug L.A."/>
            <person name="Thomas B.C."/>
            <person name="Sharon I."/>
            <person name="Castelle C.J."/>
            <person name="Singh A."/>
            <person name="Wilkins M.J."/>
            <person name="Williams K.H."/>
            <person name="Banfield J.F."/>
        </authorList>
    </citation>
    <scope>NUCLEOTIDE SEQUENCE [LARGE SCALE GENOMIC DNA]</scope>
</reference>
<evidence type="ECO:0000256" key="4">
    <source>
        <dbReference type="ARBA" id="ARBA00022917"/>
    </source>
</evidence>
<accession>A0A0G1HDF9</accession>
<comment type="caution">
    <text evidence="7">The sequence shown here is derived from an EMBL/GenBank/DDBJ whole genome shotgun (WGS) entry which is preliminary data.</text>
</comment>
<evidence type="ECO:0000256" key="3">
    <source>
        <dbReference type="ARBA" id="ARBA00022679"/>
    </source>
</evidence>
<evidence type="ECO:0000313" key="7">
    <source>
        <dbReference type="EMBL" id="KKT45426.1"/>
    </source>
</evidence>
<dbReference type="InterPro" id="IPR044135">
    <property type="entry name" value="Met-tRNA-FMT_C"/>
</dbReference>
<dbReference type="InterPro" id="IPR002376">
    <property type="entry name" value="Formyl_transf_N"/>
</dbReference>
<dbReference type="GO" id="GO:0005829">
    <property type="term" value="C:cytosol"/>
    <property type="evidence" value="ECO:0007669"/>
    <property type="project" value="TreeGrafter"/>
</dbReference>
<protein>
    <recommendedName>
        <fullName evidence="2">methionyl-tRNA formyltransferase</fullName>
        <ecNumber evidence="2">2.1.2.9</ecNumber>
    </recommendedName>
</protein>
<organism evidence="7 8">
    <name type="scientific">candidate division WWE3 bacterium GW2011_GWA2_44_16</name>
    <dbReference type="NCBI Taxonomy" id="1619110"/>
    <lineage>
        <taxon>Bacteria</taxon>
        <taxon>Katanobacteria</taxon>
    </lineage>
</organism>
<dbReference type="InterPro" id="IPR041711">
    <property type="entry name" value="Met-tRNA-FMT_N"/>
</dbReference>
<proteinExistence type="inferred from homology"/>
<dbReference type="Gene3D" id="3.40.50.12230">
    <property type="match status" value="1"/>
</dbReference>
<dbReference type="InterPro" id="IPR036477">
    <property type="entry name" value="Formyl_transf_N_sf"/>
</dbReference>
<dbReference type="Pfam" id="PF00551">
    <property type="entry name" value="Formyl_trans_N"/>
    <property type="match status" value="1"/>
</dbReference>
<keyword evidence="3 7" id="KW-0808">Transferase</keyword>
<name>A0A0G1HDF9_UNCKA</name>
<dbReference type="Pfam" id="PF02911">
    <property type="entry name" value="Formyl_trans_C"/>
    <property type="match status" value="1"/>
</dbReference>
<evidence type="ECO:0000259" key="5">
    <source>
        <dbReference type="Pfam" id="PF00551"/>
    </source>
</evidence>
<keyword evidence="4" id="KW-0648">Protein biosynthesis</keyword>
<dbReference type="InterPro" id="IPR011034">
    <property type="entry name" value="Formyl_transferase-like_C_sf"/>
</dbReference>
<sequence length="309" mass="34406">MTIVFFGTSDRSAPILESLNSNFSLKLCITKDDVVVGRHQTTKETGVKSWAKQNGITFYPIKTNLKDEAEIVTEHIKSTGAELGVVADFGFIVPESILAAFPKGLINVHFSLLPKYRGASPVQHTILNGDQLTGITYQLMEKSLDTGPVLHQTEYKFNFTETSGELYTTLFALAAKELPKVIVDYTSGKLTPRKQNESEVSYTYSPTHPKTTYIYKEDARISWNKPVGDIERELRAYNPWPISWTSLNELVAAGTKVAGLTNLKRSADAIKTVKIYSAQPVEGKLHIERIQVEGGKVLTWQEFANGYLV</sequence>
<comment type="similarity">
    <text evidence="1">Belongs to the Fmt family.</text>
</comment>
<feature type="domain" description="Formyl transferase C-terminal" evidence="6">
    <location>
        <begin position="214"/>
        <end position="307"/>
    </location>
</feature>